<evidence type="ECO:0000256" key="2">
    <source>
        <dbReference type="ARBA" id="ARBA00022598"/>
    </source>
</evidence>
<dbReference type="Gene3D" id="2.40.50.100">
    <property type="match status" value="1"/>
</dbReference>
<dbReference type="Pfam" id="PF02785">
    <property type="entry name" value="Biotin_carb_C"/>
    <property type="match status" value="1"/>
</dbReference>
<sequence>MAMKGLLIANRGEIAIRIARTAADMGIRTVSVHAEDDALSLHTRRTDETRPLKGVGVAPYLDMAQIVAIAREAGCDAVHPGYGFLAENAAFARACAGAGIAFVGPSPETLDLFGDKAQARALAERCGVPVVPGLSKAASLAEARAFFEALGQGGAVMIKAIAGGGGRGMRPVFRLDELDEAYARCRSEATQAFGNGDVYVERLFPQARHIEVQVVGDGSGAASHLWERECSIQRQRQKLIEIAPAPGLHPVVRARLLEAAVRLASEARYRSVGTFEFLVDAAASGADAAIAFIEANARLQVEHTVTEEVTGIDLVRAQLEIAGGATLADLGLDQASVPEPRGMALQVRVNMETMTADGAAKPAGGTLAAFEPPSGPGIRVDAFGYAGYRTSPRFDSLLAKVIVHVASGKLGDAAAKACRALSEFKITGVPTNTGFLQSLLSHADVKANRTHTRFIDERIGELLAGPAHPSRYFTPPSAPTPRLAGARVDAADPLAVLNHGRTQGAPSGGADFLPVAVGAEPADIAGPDGTVPLSAPMQGTIVNLSIAEGDVVRIGQQVLVMDAMKMEHVIKATVGGTVRVLTVAKGDTVFEGHPLLFVEPSDAVGAAVEEAAEIDLDEIRPDLAEVLARHAGTRDANRPDAVARRRKTNQRTTRENIADLCDPGSFVEYGALVVAARRRTTPMPDLIRTTQADSLIMGLGRVNGALFPHKDSRVAVVAYDYTVMAGTQGKKGHEKKDRMFKLAEQWRLPLVMLAEGGGGRGSDTDTVSVGSLQLDTFHRFARLSGLVPLVGITSGRCFAGNAVLLGCCDVVIATANSTIGMGGPAMIEGGGLGVYRPEEVGPMSVQVPNGVVDLAVEDEAEAIKAARQYLSYFQGAVADWTCADQRHLRHAVPLNRLRAYDMRALIETLADSGSVLELRRGFGAGMITALIRIEGQPIGVVANNPAHLAGAIDSPAADKGARFMQLCDAHDIPLLFLCDTPGNMVGPEHEKTALVRHCCRTYLVGANVSVPTFTVVIRKAYGLGALGMAGGSFHASVFAISWPTGEFGGMGLEGQVKLGRRKELAAIEDPAKRMEAYERMVAEMYERGKALNTASLFELDDVIDPAETRKWIMTGLRSMPPPPPRTSKKRPCVDGW</sequence>
<evidence type="ECO:0000259" key="10">
    <source>
        <dbReference type="PROSITE" id="PS50989"/>
    </source>
</evidence>
<feature type="domain" description="Biotin carboxylation" evidence="9">
    <location>
        <begin position="2"/>
        <end position="460"/>
    </location>
</feature>
<evidence type="ECO:0000256" key="6">
    <source>
        <dbReference type="PROSITE-ProRule" id="PRU00409"/>
    </source>
</evidence>
<reference evidence="11 12" key="1">
    <citation type="submission" date="2019-06" db="EMBL/GenBank/DDBJ databases">
        <title>New taxonomy in bacterial strain CC-CFT640, isolated from vineyard.</title>
        <authorList>
            <person name="Lin S.-Y."/>
            <person name="Tsai C.-F."/>
            <person name="Young C.-C."/>
        </authorList>
    </citation>
    <scope>NUCLEOTIDE SEQUENCE [LARGE SCALE GENOMIC DNA]</scope>
    <source>
        <strain evidence="11 12">CC-CFT640</strain>
    </source>
</reference>
<keyword evidence="3 6" id="KW-0547">Nucleotide-binding</keyword>
<dbReference type="Gene3D" id="3.30.470.20">
    <property type="entry name" value="ATP-grasp fold, B domain"/>
    <property type="match status" value="1"/>
</dbReference>
<dbReference type="SMART" id="SM00878">
    <property type="entry name" value="Biotin_carb_C"/>
    <property type="match status" value="1"/>
</dbReference>
<dbReference type="SUPFAM" id="SSF56059">
    <property type="entry name" value="Glutathione synthetase ATP-binding domain-like"/>
    <property type="match status" value="1"/>
</dbReference>
<dbReference type="InterPro" id="IPR016185">
    <property type="entry name" value="PreATP-grasp_dom_sf"/>
</dbReference>
<dbReference type="PROSITE" id="PS00867">
    <property type="entry name" value="CPSASE_2"/>
    <property type="match status" value="1"/>
</dbReference>
<dbReference type="InterPro" id="IPR011764">
    <property type="entry name" value="Biotin_carboxylation_dom"/>
</dbReference>
<dbReference type="RefSeq" id="WP_147848547.1">
    <property type="nucleotide sequence ID" value="NZ_VDUZ01000021.1"/>
</dbReference>
<dbReference type="PROSITE" id="PS00188">
    <property type="entry name" value="BIOTIN"/>
    <property type="match status" value="1"/>
</dbReference>
<feature type="domain" description="ATP-grasp" evidence="8">
    <location>
        <begin position="120"/>
        <end position="323"/>
    </location>
</feature>
<evidence type="ECO:0000313" key="12">
    <source>
        <dbReference type="Proteomes" id="UP000321638"/>
    </source>
</evidence>
<gene>
    <name evidence="11" type="ORF">FHP25_18545</name>
</gene>
<dbReference type="InterPro" id="IPR034733">
    <property type="entry name" value="AcCoA_carboxyl_beta"/>
</dbReference>
<dbReference type="Proteomes" id="UP000321638">
    <property type="component" value="Unassembled WGS sequence"/>
</dbReference>
<dbReference type="AlphaFoldDB" id="A0A5C8PK67"/>
<evidence type="ECO:0000259" key="9">
    <source>
        <dbReference type="PROSITE" id="PS50979"/>
    </source>
</evidence>
<dbReference type="SUPFAM" id="SSF52096">
    <property type="entry name" value="ClpP/crotonase"/>
    <property type="match status" value="2"/>
</dbReference>
<dbReference type="InterPro" id="IPR005479">
    <property type="entry name" value="CPAse_ATP-bd"/>
</dbReference>
<dbReference type="InterPro" id="IPR011053">
    <property type="entry name" value="Single_hybrid_motif"/>
</dbReference>
<feature type="domain" description="CoA carboxyltransferase C-terminal" evidence="10">
    <location>
        <begin position="884"/>
        <end position="1118"/>
    </location>
</feature>
<dbReference type="InterPro" id="IPR011054">
    <property type="entry name" value="Rudment_hybrid_motif"/>
</dbReference>
<dbReference type="GO" id="GO:0046872">
    <property type="term" value="F:metal ion binding"/>
    <property type="evidence" value="ECO:0007669"/>
    <property type="project" value="InterPro"/>
</dbReference>
<accession>A0A5C8PK67</accession>
<dbReference type="SUPFAM" id="SSF51246">
    <property type="entry name" value="Rudiment single hybrid motif"/>
    <property type="match status" value="1"/>
</dbReference>
<comment type="cofactor">
    <cofactor evidence="1">
        <name>biotin</name>
        <dbReference type="ChEBI" id="CHEBI:57586"/>
    </cofactor>
</comment>
<evidence type="ECO:0000256" key="5">
    <source>
        <dbReference type="ARBA" id="ARBA00023267"/>
    </source>
</evidence>
<dbReference type="OrthoDB" id="9763189at2"/>
<dbReference type="Pfam" id="PF00289">
    <property type="entry name" value="Biotin_carb_N"/>
    <property type="match status" value="1"/>
</dbReference>
<dbReference type="GO" id="GO:0016874">
    <property type="term" value="F:ligase activity"/>
    <property type="evidence" value="ECO:0007669"/>
    <property type="project" value="UniProtKB-KW"/>
</dbReference>
<dbReference type="InterPro" id="IPR005482">
    <property type="entry name" value="Biotin_COase_C"/>
</dbReference>
<dbReference type="Gene3D" id="3.40.50.20">
    <property type="match status" value="1"/>
</dbReference>
<dbReference type="InterPro" id="IPR029045">
    <property type="entry name" value="ClpP/crotonase-like_dom_sf"/>
</dbReference>
<evidence type="ECO:0000259" key="8">
    <source>
        <dbReference type="PROSITE" id="PS50975"/>
    </source>
</evidence>
<feature type="domain" description="Lipoyl-binding" evidence="7">
    <location>
        <begin position="521"/>
        <end position="599"/>
    </location>
</feature>
<dbReference type="PROSITE" id="PS50968">
    <property type="entry name" value="BIOTINYL_LIPOYL"/>
    <property type="match status" value="1"/>
</dbReference>
<keyword evidence="5" id="KW-0092">Biotin</keyword>
<keyword evidence="2" id="KW-0436">Ligase</keyword>
<evidence type="ECO:0000259" key="7">
    <source>
        <dbReference type="PROSITE" id="PS50968"/>
    </source>
</evidence>
<dbReference type="PROSITE" id="PS50979">
    <property type="entry name" value="BC"/>
    <property type="match status" value="1"/>
</dbReference>
<dbReference type="Pfam" id="PF02786">
    <property type="entry name" value="CPSase_L_D2"/>
    <property type="match status" value="1"/>
</dbReference>
<comment type="caution">
    <text evidence="11">The sequence shown here is derived from an EMBL/GenBank/DDBJ whole genome shotgun (WGS) entry which is preliminary data.</text>
</comment>
<keyword evidence="12" id="KW-1185">Reference proteome</keyword>
<dbReference type="PANTHER" id="PTHR48095">
    <property type="entry name" value="PYRUVATE CARBOXYLASE SUBUNIT A"/>
    <property type="match status" value="1"/>
</dbReference>
<keyword evidence="4 6" id="KW-0067">ATP-binding</keyword>
<evidence type="ECO:0000256" key="3">
    <source>
        <dbReference type="ARBA" id="ARBA00022741"/>
    </source>
</evidence>
<dbReference type="Pfam" id="PF00364">
    <property type="entry name" value="Biotin_lipoyl"/>
    <property type="match status" value="1"/>
</dbReference>
<dbReference type="SUPFAM" id="SSF52440">
    <property type="entry name" value="PreATP-grasp domain"/>
    <property type="match status" value="1"/>
</dbReference>
<protein>
    <submittedName>
        <fullName evidence="11">Carbamoyl-phosphate synthase large subunit</fullName>
    </submittedName>
</protein>
<dbReference type="InterPro" id="IPR011763">
    <property type="entry name" value="COA_CT_C"/>
</dbReference>
<dbReference type="InterPro" id="IPR005481">
    <property type="entry name" value="BC-like_N"/>
</dbReference>
<dbReference type="PROSITE" id="PS50989">
    <property type="entry name" value="COA_CT_CTER"/>
    <property type="match status" value="1"/>
</dbReference>
<dbReference type="PROSITE" id="PS50975">
    <property type="entry name" value="ATP_GRASP"/>
    <property type="match status" value="1"/>
</dbReference>
<dbReference type="PANTHER" id="PTHR48095:SF5">
    <property type="entry name" value="BLL7292 PROTEIN"/>
    <property type="match status" value="1"/>
</dbReference>
<organism evidence="11 12">
    <name type="scientific">Vineibacter terrae</name>
    <dbReference type="NCBI Taxonomy" id="2586908"/>
    <lineage>
        <taxon>Bacteria</taxon>
        <taxon>Pseudomonadati</taxon>
        <taxon>Pseudomonadota</taxon>
        <taxon>Alphaproteobacteria</taxon>
        <taxon>Hyphomicrobiales</taxon>
        <taxon>Vineibacter</taxon>
    </lineage>
</organism>
<dbReference type="EMBL" id="VDUZ01000021">
    <property type="protein sequence ID" value="TXL74022.1"/>
    <property type="molecule type" value="Genomic_DNA"/>
</dbReference>
<dbReference type="InterPro" id="IPR011761">
    <property type="entry name" value="ATP-grasp"/>
</dbReference>
<proteinExistence type="predicted"/>
<dbReference type="SUPFAM" id="SSF51230">
    <property type="entry name" value="Single hybrid motif"/>
    <property type="match status" value="1"/>
</dbReference>
<evidence type="ECO:0000256" key="1">
    <source>
        <dbReference type="ARBA" id="ARBA00001953"/>
    </source>
</evidence>
<dbReference type="CDD" id="cd06850">
    <property type="entry name" value="biotinyl_domain"/>
    <property type="match status" value="1"/>
</dbReference>
<dbReference type="InterPro" id="IPR000089">
    <property type="entry name" value="Biotin_lipoyl"/>
</dbReference>
<dbReference type="Gene3D" id="3.30.1490.20">
    <property type="entry name" value="ATP-grasp fold, A domain"/>
    <property type="match status" value="1"/>
</dbReference>
<dbReference type="GO" id="GO:0005524">
    <property type="term" value="F:ATP binding"/>
    <property type="evidence" value="ECO:0007669"/>
    <property type="project" value="UniProtKB-UniRule"/>
</dbReference>
<dbReference type="Gene3D" id="3.90.226.10">
    <property type="entry name" value="2-enoyl-CoA Hydratase, Chain A, domain 1"/>
    <property type="match status" value="2"/>
</dbReference>
<evidence type="ECO:0000256" key="4">
    <source>
        <dbReference type="ARBA" id="ARBA00022840"/>
    </source>
</evidence>
<dbReference type="InterPro" id="IPR051602">
    <property type="entry name" value="ACC_Biotin_Carboxylase"/>
</dbReference>
<dbReference type="InterPro" id="IPR001882">
    <property type="entry name" value="Biotin_BS"/>
</dbReference>
<dbReference type="InterPro" id="IPR013815">
    <property type="entry name" value="ATP_grasp_subdomain_1"/>
</dbReference>
<evidence type="ECO:0000313" key="11">
    <source>
        <dbReference type="EMBL" id="TXL74022.1"/>
    </source>
</evidence>
<name>A0A5C8PK67_9HYPH</name>
<dbReference type="Pfam" id="PF01039">
    <property type="entry name" value="Carboxyl_trans"/>
    <property type="match status" value="1"/>
</dbReference>